<protein>
    <submittedName>
        <fullName evidence="1">Uncharacterized protein</fullName>
    </submittedName>
</protein>
<accession>A0A4R0YGT8</accession>
<sequence length="164" mass="18234">MPSNHAKDYRFILFVGWIAMNSSRIAKALGLMVLAFGPLFADVALAQSCPESIDITERRQEPSPGWDAAEARSNRPLRGVIIVEGELHQDRSDNASLKPAIDREGQASWKFVGPIGDAELWMQCIYEGSKILLSKRIEPQVRQCSAKWTKSTTDGRKTMQAACQ</sequence>
<evidence type="ECO:0000313" key="1">
    <source>
        <dbReference type="EMBL" id="TCI06202.1"/>
    </source>
</evidence>
<dbReference type="AlphaFoldDB" id="A0A4R0YGT8"/>
<proteinExistence type="predicted"/>
<dbReference type="NCBIfam" id="NF042415">
    <property type="entry name" value="STY0301_fam"/>
    <property type="match status" value="1"/>
</dbReference>
<reference evidence="1 2" key="1">
    <citation type="submission" date="2019-02" db="EMBL/GenBank/DDBJ databases">
        <title>Dyella amyloliquefaciens sp. nov., isolated from forest soil.</title>
        <authorList>
            <person name="Gao Z.-H."/>
            <person name="Qiu L.-H."/>
        </authorList>
    </citation>
    <scope>NUCLEOTIDE SEQUENCE [LARGE SCALE GENOMIC DNA]</scope>
    <source>
        <strain evidence="1 2">KACC 12747</strain>
    </source>
</reference>
<name>A0A4R0YGT8_9GAMM</name>
<dbReference type="RefSeq" id="WP_131152629.1">
    <property type="nucleotide sequence ID" value="NZ_SJTG01000007.1"/>
</dbReference>
<comment type="caution">
    <text evidence="1">The sequence shown here is derived from an EMBL/GenBank/DDBJ whole genome shotgun (WGS) entry which is preliminary data.</text>
</comment>
<keyword evidence="2" id="KW-1185">Reference proteome</keyword>
<organism evidence="1 2">
    <name type="scientific">Dyella soli</name>
    <dbReference type="NCBI Taxonomy" id="522319"/>
    <lineage>
        <taxon>Bacteria</taxon>
        <taxon>Pseudomonadati</taxon>
        <taxon>Pseudomonadota</taxon>
        <taxon>Gammaproteobacteria</taxon>
        <taxon>Lysobacterales</taxon>
        <taxon>Rhodanobacteraceae</taxon>
        <taxon>Dyella</taxon>
    </lineage>
</organism>
<dbReference type="InterPro" id="IPR049973">
    <property type="entry name" value="STY0301-like"/>
</dbReference>
<evidence type="ECO:0000313" key="2">
    <source>
        <dbReference type="Proteomes" id="UP000291822"/>
    </source>
</evidence>
<gene>
    <name evidence="1" type="ORF">EZM97_35385</name>
</gene>
<dbReference type="EMBL" id="SJTG01000007">
    <property type="protein sequence ID" value="TCI06202.1"/>
    <property type="molecule type" value="Genomic_DNA"/>
</dbReference>
<dbReference type="Proteomes" id="UP000291822">
    <property type="component" value="Unassembled WGS sequence"/>
</dbReference>